<dbReference type="EMBL" id="JAGQFT010000021">
    <property type="protein sequence ID" value="MBR0561772.1"/>
    <property type="molecule type" value="Genomic_DNA"/>
</dbReference>
<dbReference type="AlphaFoldDB" id="A0A8J8AWW6"/>
<dbReference type="RefSeq" id="WP_211925763.1">
    <property type="nucleotide sequence ID" value="NZ_JAGQFT020000004.1"/>
</dbReference>
<organism evidence="2">
    <name type="scientific">Coralloluteibacterium stylophorae</name>
    <dbReference type="NCBI Taxonomy" id="1776034"/>
    <lineage>
        <taxon>Bacteria</taxon>
        <taxon>Pseudomonadati</taxon>
        <taxon>Pseudomonadota</taxon>
        <taxon>Gammaproteobacteria</taxon>
        <taxon>Lysobacterales</taxon>
        <taxon>Lysobacteraceae</taxon>
        <taxon>Coralloluteibacterium</taxon>
    </lineage>
</organism>
<dbReference type="InterPro" id="IPR019546">
    <property type="entry name" value="TAT_signal_bac_arc"/>
</dbReference>
<sequence>MSTVSRRDFLKGCGAAFALGSISPGMLIAAPSSDQHDTLIHVFLRGGFDGLNLVLPVSGDDRVHYEQARPSLSIATSGAYGALALTTSSGQATGFGLHPSAQGLHDIWNDGKLAIVHAAGLRTVESRSHFDTQAYLDLGTPGSKTTASGWITRAWANSTENKAAADLPLLAVMNGLPQNLMGATNAVSLSSPSDFQLNAGPWQWQQTRSNSPAGLVGVNETLIKLWQGSGPLARAGQAADHALKVVQAAAIPSAPSGWPTSTFAKQLWTVAEGIRTGLGVRFATIDLGGWDTHEGQGTAGSGYHYWQNKIAELSAGLYAFYEELERDGRLGRVTVVVQSEFGRRVRQNANGGTDHGYGNPLLVIGGNVNGRRFFGRWPGLDPEILSPYYGDVPVTTDYRQVMAEILARRLGVHSSRFPAIFPGYTSHTAINVINR</sequence>
<proteinExistence type="predicted"/>
<keyword evidence="1" id="KW-0732">Signal</keyword>
<protein>
    <submittedName>
        <fullName evidence="2">DUF1501 domain-containing protein</fullName>
    </submittedName>
</protein>
<evidence type="ECO:0000313" key="4">
    <source>
        <dbReference type="Proteomes" id="UP000675747"/>
    </source>
</evidence>
<dbReference type="EMBL" id="JAGQFT020000004">
    <property type="protein sequence ID" value="MBS7457068.1"/>
    <property type="molecule type" value="Genomic_DNA"/>
</dbReference>
<evidence type="ECO:0000313" key="2">
    <source>
        <dbReference type="EMBL" id="MBR0561772.1"/>
    </source>
</evidence>
<keyword evidence="4" id="KW-1185">Reference proteome</keyword>
<comment type="caution">
    <text evidence="2">The sequence shown here is derived from an EMBL/GenBank/DDBJ whole genome shotgun (WGS) entry which is preliminary data.</text>
</comment>
<evidence type="ECO:0000256" key="1">
    <source>
        <dbReference type="ARBA" id="ARBA00022729"/>
    </source>
</evidence>
<evidence type="ECO:0000313" key="3">
    <source>
        <dbReference type="EMBL" id="MBS7457068.1"/>
    </source>
</evidence>
<dbReference type="Pfam" id="PF07394">
    <property type="entry name" value="DUF1501"/>
    <property type="match status" value="1"/>
</dbReference>
<dbReference type="PROSITE" id="PS51318">
    <property type="entry name" value="TAT"/>
    <property type="match status" value="1"/>
</dbReference>
<dbReference type="Proteomes" id="UP000675747">
    <property type="component" value="Unassembled WGS sequence"/>
</dbReference>
<reference evidence="3 4" key="1">
    <citation type="journal article" date="2021" name="Microbiol. Resour. Announc.">
        <title>Draft Genome Sequence of Coralloluteibacterium stylophorae LMG 29479T.</title>
        <authorList>
            <person name="Karlyshev A.V."/>
            <person name="Kudryashova E.B."/>
            <person name="Ariskina E.V."/>
            <person name="Conroy A.P."/>
            <person name="Abidueva E.Y."/>
        </authorList>
    </citation>
    <scope>NUCLEOTIDE SEQUENCE [LARGE SCALE GENOMIC DNA]</scope>
    <source>
        <strain evidence="3 4">LMG 29479</strain>
    </source>
</reference>
<dbReference type="NCBIfam" id="TIGR01409">
    <property type="entry name" value="TAT_signal_seq"/>
    <property type="match status" value="1"/>
</dbReference>
<accession>A0A8J8AWW6</accession>
<dbReference type="InterPro" id="IPR006311">
    <property type="entry name" value="TAT_signal"/>
</dbReference>
<dbReference type="InterPro" id="IPR010869">
    <property type="entry name" value="DUF1501"/>
</dbReference>
<reference evidence="2" key="2">
    <citation type="submission" date="2021-04" db="EMBL/GenBank/DDBJ databases">
        <authorList>
            <person name="Karlyshev A.V."/>
        </authorList>
    </citation>
    <scope>NUCLEOTIDE SEQUENCE</scope>
    <source>
        <strain evidence="2">LMG 29479</strain>
    </source>
</reference>
<dbReference type="PANTHER" id="PTHR43737">
    <property type="entry name" value="BLL7424 PROTEIN"/>
    <property type="match status" value="1"/>
</dbReference>
<dbReference type="PANTHER" id="PTHR43737:SF1">
    <property type="entry name" value="DUF1501 DOMAIN-CONTAINING PROTEIN"/>
    <property type="match status" value="1"/>
</dbReference>
<name>A0A8J8AWW6_9GAMM</name>
<gene>
    <name evidence="3" type="ORF">KB893_007955</name>
    <name evidence="2" type="ORF">KB893_04450</name>
</gene>